<dbReference type="SMART" id="SM00643">
    <property type="entry name" value="C345C"/>
    <property type="match status" value="1"/>
</dbReference>
<evidence type="ECO:0000313" key="9">
    <source>
        <dbReference type="Proteomes" id="UP000694562"/>
    </source>
</evidence>
<feature type="compositionally biased region" description="Pro residues" evidence="5">
    <location>
        <begin position="302"/>
        <end position="317"/>
    </location>
</feature>
<dbReference type="InterPro" id="IPR000884">
    <property type="entry name" value="TSP1_rpt"/>
</dbReference>
<dbReference type="SUPFAM" id="SSF82895">
    <property type="entry name" value="TSP-1 type 1 repeat"/>
    <property type="match status" value="1"/>
</dbReference>
<keyword evidence="3 4" id="KW-1015">Disulfide bond</keyword>
<dbReference type="PROSITE" id="PS50092">
    <property type="entry name" value="TSP1"/>
    <property type="match status" value="1"/>
</dbReference>
<name>A0A8C4UJ84_FALTI</name>
<accession>A0A8C4UJ84</accession>
<dbReference type="GO" id="GO:0030198">
    <property type="term" value="P:extracellular matrix organization"/>
    <property type="evidence" value="ECO:0007669"/>
    <property type="project" value="InterPro"/>
</dbReference>
<dbReference type="CDD" id="cd03523">
    <property type="entry name" value="NTR_like"/>
    <property type="match status" value="1"/>
</dbReference>
<keyword evidence="9" id="KW-1185">Reference proteome</keyword>
<feature type="disulfide bond" evidence="4">
    <location>
        <begin position="29"/>
        <end position="63"/>
    </location>
</feature>
<dbReference type="PROSITE" id="PS50189">
    <property type="entry name" value="NTR"/>
    <property type="match status" value="1"/>
</dbReference>
<comment type="subcellular location">
    <subcellularLocation>
        <location evidence="1">Secreted</location>
    </subcellularLocation>
</comment>
<dbReference type="InterPro" id="IPR013273">
    <property type="entry name" value="ADAMTS/ADAMTS-like"/>
</dbReference>
<evidence type="ECO:0000256" key="3">
    <source>
        <dbReference type="ARBA" id="ARBA00023157"/>
    </source>
</evidence>
<dbReference type="Pfam" id="PF01759">
    <property type="entry name" value="NTR"/>
    <property type="match status" value="1"/>
</dbReference>
<dbReference type="Gene3D" id="2.20.100.10">
    <property type="entry name" value="Thrombospondin type-1 (TSP1) repeat"/>
    <property type="match status" value="1"/>
</dbReference>
<dbReference type="PANTHER" id="PTHR13723:SF173">
    <property type="entry name" value="ADAMTS-LIKE PROTEIN 5"/>
    <property type="match status" value="1"/>
</dbReference>
<dbReference type="InterPro" id="IPR050439">
    <property type="entry name" value="ADAMTS_ADAMTS-like"/>
</dbReference>
<dbReference type="Ensembl" id="ENSFTIT00000013062.1">
    <property type="protein sequence ID" value="ENSFTIP00000012524.1"/>
    <property type="gene ID" value="ENSFTIG00000008361.1"/>
</dbReference>
<evidence type="ECO:0000259" key="7">
    <source>
        <dbReference type="PROSITE" id="PS50189"/>
    </source>
</evidence>
<feature type="signal peptide" evidence="6">
    <location>
        <begin position="1"/>
        <end position="18"/>
    </location>
</feature>
<feature type="region of interest" description="Disordered" evidence="5">
    <location>
        <begin position="279"/>
        <end position="319"/>
    </location>
</feature>
<keyword evidence="2" id="KW-0964">Secreted</keyword>
<evidence type="ECO:0000313" key="8">
    <source>
        <dbReference type="Ensembl" id="ENSFTIP00000012524.1"/>
    </source>
</evidence>
<dbReference type="PANTHER" id="PTHR13723">
    <property type="entry name" value="ADAMTS A DISINTEGRIN AND METALLOPROTEASE WITH THROMBOSPONDIN MOTIFS PROTEASE"/>
    <property type="match status" value="1"/>
</dbReference>
<evidence type="ECO:0000256" key="5">
    <source>
        <dbReference type="SAM" id="MobiDB-lite"/>
    </source>
</evidence>
<dbReference type="GO" id="GO:0004222">
    <property type="term" value="F:metalloendopeptidase activity"/>
    <property type="evidence" value="ECO:0007669"/>
    <property type="project" value="TreeGrafter"/>
</dbReference>
<dbReference type="GO" id="GO:0006508">
    <property type="term" value="P:proteolysis"/>
    <property type="evidence" value="ECO:0007669"/>
    <property type="project" value="TreeGrafter"/>
</dbReference>
<feature type="domain" description="NTR" evidence="7">
    <location>
        <begin position="324"/>
        <end position="443"/>
    </location>
</feature>
<reference evidence="8" key="2">
    <citation type="submission" date="2025-09" db="UniProtKB">
        <authorList>
            <consortium name="Ensembl"/>
        </authorList>
    </citation>
    <scope>IDENTIFICATION</scope>
</reference>
<dbReference type="InterPro" id="IPR018933">
    <property type="entry name" value="Netrin_module_non-TIMP"/>
</dbReference>
<dbReference type="GO" id="GO:0031012">
    <property type="term" value="C:extracellular matrix"/>
    <property type="evidence" value="ECO:0007669"/>
    <property type="project" value="TreeGrafter"/>
</dbReference>
<sequence length="449" mass="49927">MAWLSLGCSVGTAQLAPGAWGPWGPWTPCSSSCGDGVTVRTRRCLRSTEEEPCTGDPRQYRLCQLQGCPSGSVPFRAMQCSLYDNKPVLGTPVRYRWVPFHGAPNVCDLNCLAMGHNFYYTFGRVLDGTRCSPGSPDLCVGGRCLSVGCDGILGSGTRSDACGQCGGGHEMCLFVHRLFQGCPFGPCPGSALTLNIKVTDKSRNYLALMTSDGRYVLNGDWSIAWPGPYEVAGTQLRYTRAPNGTESLEAPGPTDEDLHVMVLLQEHNPGIEYEFWLPRRHPQPSRGDASPLRQPQPRGAGSPPPQEPPVTPAPVPLFAPTGRCGRCRPTKGRSQRIRHFCQSDFVFQGRILARRLVGQETRYEVEVQTPYRHRFPLVRREYLWVPNTCGCPPLRQGGQYLLMARRHVNYEHTLNRILLQDDGYARPWTPREDRLVREAARHCPQPQPP</sequence>
<dbReference type="InterPro" id="IPR045371">
    <property type="entry name" value="ADAMTS_CR_3"/>
</dbReference>
<dbReference type="GO" id="GO:0005576">
    <property type="term" value="C:extracellular region"/>
    <property type="evidence" value="ECO:0007669"/>
    <property type="project" value="UniProtKB-SubCell"/>
</dbReference>
<dbReference type="PRINTS" id="PR01857">
    <property type="entry name" value="ADAMTSFAMILY"/>
</dbReference>
<dbReference type="AlphaFoldDB" id="A0A8C4UJ84"/>
<dbReference type="OrthoDB" id="5984913at2759"/>
<protein>
    <submittedName>
        <fullName evidence="8">ADAMTS like 5</fullName>
    </submittedName>
</protein>
<dbReference type="SMART" id="SM00209">
    <property type="entry name" value="TSP1"/>
    <property type="match status" value="1"/>
</dbReference>
<dbReference type="InterPro" id="IPR010294">
    <property type="entry name" value="ADAMTS_spacer1"/>
</dbReference>
<feature type="disulfide bond" evidence="4">
    <location>
        <begin position="44"/>
        <end position="53"/>
    </location>
</feature>
<dbReference type="InterPro" id="IPR001134">
    <property type="entry name" value="Netrin_domain"/>
</dbReference>
<dbReference type="Gene3D" id="2.60.120.830">
    <property type="match status" value="1"/>
</dbReference>
<dbReference type="Pfam" id="PF05986">
    <property type="entry name" value="ADAMTS_spacer1"/>
    <property type="match status" value="1"/>
</dbReference>
<dbReference type="Pfam" id="PF19236">
    <property type="entry name" value="ADAMTS_CR_3"/>
    <property type="match status" value="1"/>
</dbReference>
<dbReference type="Proteomes" id="UP000694562">
    <property type="component" value="Unplaced"/>
</dbReference>
<proteinExistence type="predicted"/>
<dbReference type="Pfam" id="PF00090">
    <property type="entry name" value="TSP_1"/>
    <property type="match status" value="1"/>
</dbReference>
<organism evidence="8 9">
    <name type="scientific">Falco tinnunculus</name>
    <name type="common">Common kestrel</name>
    <dbReference type="NCBI Taxonomy" id="100819"/>
    <lineage>
        <taxon>Eukaryota</taxon>
        <taxon>Metazoa</taxon>
        <taxon>Chordata</taxon>
        <taxon>Craniata</taxon>
        <taxon>Vertebrata</taxon>
        <taxon>Euteleostomi</taxon>
        <taxon>Archelosauria</taxon>
        <taxon>Archosauria</taxon>
        <taxon>Dinosauria</taxon>
        <taxon>Saurischia</taxon>
        <taxon>Theropoda</taxon>
        <taxon>Coelurosauria</taxon>
        <taxon>Aves</taxon>
        <taxon>Neognathae</taxon>
        <taxon>Neoaves</taxon>
        <taxon>Telluraves</taxon>
        <taxon>Australaves</taxon>
        <taxon>Falconiformes</taxon>
        <taxon>Falconidae</taxon>
        <taxon>Falco</taxon>
    </lineage>
</organism>
<feature type="disulfide bond" evidence="4">
    <location>
        <begin position="33"/>
        <end position="68"/>
    </location>
</feature>
<reference evidence="8" key="1">
    <citation type="submission" date="2025-08" db="UniProtKB">
        <authorList>
            <consortium name="Ensembl"/>
        </authorList>
    </citation>
    <scope>IDENTIFICATION</scope>
</reference>
<dbReference type="Gene3D" id="2.40.50.120">
    <property type="match status" value="1"/>
</dbReference>
<dbReference type="OMA" id="WAPGRCP"/>
<dbReference type="InterPro" id="IPR008993">
    <property type="entry name" value="TIMP-like_OB-fold"/>
</dbReference>
<dbReference type="SUPFAM" id="SSF50242">
    <property type="entry name" value="TIMP-like"/>
    <property type="match status" value="1"/>
</dbReference>
<evidence type="ECO:0000256" key="1">
    <source>
        <dbReference type="ARBA" id="ARBA00004613"/>
    </source>
</evidence>
<feature type="chain" id="PRO_5046882886" evidence="6">
    <location>
        <begin position="19"/>
        <end position="449"/>
    </location>
</feature>
<keyword evidence="6" id="KW-0732">Signal</keyword>
<evidence type="ECO:0000256" key="6">
    <source>
        <dbReference type="SAM" id="SignalP"/>
    </source>
</evidence>
<evidence type="ECO:0000256" key="4">
    <source>
        <dbReference type="PIRSR" id="PIRSR613273-3"/>
    </source>
</evidence>
<dbReference type="InterPro" id="IPR036383">
    <property type="entry name" value="TSP1_rpt_sf"/>
</dbReference>
<evidence type="ECO:0000256" key="2">
    <source>
        <dbReference type="ARBA" id="ARBA00022525"/>
    </source>
</evidence>